<evidence type="ECO:0000256" key="4">
    <source>
        <dbReference type="ARBA" id="ARBA00023029"/>
    </source>
</evidence>
<comment type="function">
    <text evidence="8">Introduces a single-strand break via transesterification at a target site in duplex DNA. Releases the supercoiling and torsional tension of DNA introduced during the DNA replication and transcription by transiently cleaving and rejoining one strand of the DNA duplex. The scissile phosphodiester is attacked by the catalytic tyrosine of the enzyme, resulting in the formation of a DNA-(5'-phosphotyrosyl)-enzyme intermediate and the expulsion of a 3'-OH DNA strand.</text>
</comment>
<dbReference type="SUPFAM" id="SSF56712">
    <property type="entry name" value="Prokaryotic type I DNA topoisomerase"/>
    <property type="match status" value="1"/>
</dbReference>
<evidence type="ECO:0000259" key="11">
    <source>
        <dbReference type="PROSITE" id="PS52039"/>
    </source>
</evidence>
<comment type="function">
    <text evidence="7">Releases the supercoiling and torsional tension of DNA introduced during the DNA replication and transcription by transiently cleaving and rejoining one strand of the DNA duplex. Introduces a single-strand break via transesterification at a target site in duplex DNA. The scissile phosphodiester is attacked by the catalytic tyrosine of the enzyme, resulting in the formation of a DNA-(5'-phosphotyrosyl)-enzyme intermediate and the expulsion of a 3'-OH DNA strand. The free DNA strand than undergoes passage around the unbroken strand thus removing DNA supercoils. Finally, in the religation step, the DNA 3'-OH attacks the covalent intermediate to expel the active-site tyrosine and restore the DNA phosphodiester backbone. Weakly relaxes negative supercoils and displays a distinct preference for binding single-stranded DNA.</text>
</comment>
<dbReference type="SMART" id="SM00493">
    <property type="entry name" value="TOPRIM"/>
    <property type="match status" value="1"/>
</dbReference>
<comment type="caution">
    <text evidence="12">The sequence shown here is derived from an EMBL/GenBank/DDBJ whole genome shotgun (WGS) entry which is preliminary data.</text>
</comment>
<dbReference type="GO" id="GO:0003917">
    <property type="term" value="F:DNA topoisomerase type I (single strand cut, ATP-independent) activity"/>
    <property type="evidence" value="ECO:0007669"/>
    <property type="project" value="UniProtKB-EC"/>
</dbReference>
<dbReference type="CDD" id="cd03362">
    <property type="entry name" value="TOPRIM_TopoIA_TopoIII"/>
    <property type="match status" value="1"/>
</dbReference>
<reference evidence="12 13" key="1">
    <citation type="journal article" date="2017" name="Gigascience">
        <title>Draft genome of the honey bee ectoparasitic mite, Tropilaelaps mercedesae, is shaped by the parasitic life history.</title>
        <authorList>
            <person name="Dong X."/>
            <person name="Armstrong S.D."/>
            <person name="Xia D."/>
            <person name="Makepeace B.L."/>
            <person name="Darby A.C."/>
            <person name="Kadowaki T."/>
        </authorList>
    </citation>
    <scope>NUCLEOTIDE SEQUENCE [LARGE SCALE GENOMIC DNA]</scope>
    <source>
        <strain evidence="12">Wuxi-XJTLU</strain>
    </source>
</reference>
<gene>
    <name evidence="12" type="ORF">BIW11_14083</name>
</gene>
<dbReference type="CDD" id="cd00186">
    <property type="entry name" value="TOP1Ac"/>
    <property type="match status" value="1"/>
</dbReference>
<dbReference type="OrthoDB" id="430051at2759"/>
<dbReference type="FunFam" id="3.40.50.140:FF:000002">
    <property type="entry name" value="DNA topoisomerase"/>
    <property type="match status" value="1"/>
</dbReference>
<feature type="domain" description="Toprim" evidence="10">
    <location>
        <begin position="4"/>
        <end position="149"/>
    </location>
</feature>
<evidence type="ECO:0000256" key="6">
    <source>
        <dbReference type="ARBA" id="ARBA00023235"/>
    </source>
</evidence>
<feature type="region of interest" description="Disordered" evidence="9">
    <location>
        <begin position="375"/>
        <end position="395"/>
    </location>
</feature>
<dbReference type="PROSITE" id="PS00396">
    <property type="entry name" value="TOPO_IA_1"/>
    <property type="match status" value="1"/>
</dbReference>
<evidence type="ECO:0000313" key="12">
    <source>
        <dbReference type="EMBL" id="OQR66544.1"/>
    </source>
</evidence>
<keyword evidence="13" id="KW-1185">Reference proteome</keyword>
<proteinExistence type="inferred from homology"/>
<dbReference type="Pfam" id="PF23546">
    <property type="entry name" value="Zn_ribbon_TOP3B"/>
    <property type="match status" value="1"/>
</dbReference>
<dbReference type="FunCoup" id="A0A1V9WZ86">
    <property type="interactions" value="1638"/>
</dbReference>
<organism evidence="12 13">
    <name type="scientific">Tropilaelaps mercedesae</name>
    <dbReference type="NCBI Taxonomy" id="418985"/>
    <lineage>
        <taxon>Eukaryota</taxon>
        <taxon>Metazoa</taxon>
        <taxon>Ecdysozoa</taxon>
        <taxon>Arthropoda</taxon>
        <taxon>Chelicerata</taxon>
        <taxon>Arachnida</taxon>
        <taxon>Acari</taxon>
        <taxon>Parasitiformes</taxon>
        <taxon>Mesostigmata</taxon>
        <taxon>Gamasina</taxon>
        <taxon>Dermanyssoidea</taxon>
        <taxon>Laelapidae</taxon>
        <taxon>Tropilaelaps</taxon>
    </lineage>
</organism>
<dbReference type="FunFam" id="1.10.290.10:FF:000001">
    <property type="entry name" value="DNA topoisomerase"/>
    <property type="match status" value="1"/>
</dbReference>
<dbReference type="Pfam" id="PF01751">
    <property type="entry name" value="Toprim"/>
    <property type="match status" value="1"/>
</dbReference>
<dbReference type="AlphaFoldDB" id="A0A1V9WZ86"/>
<dbReference type="InterPro" id="IPR000380">
    <property type="entry name" value="Topo_IA"/>
</dbReference>
<keyword evidence="6 8" id="KW-0413">Isomerase</keyword>
<evidence type="ECO:0000256" key="2">
    <source>
        <dbReference type="ARBA" id="ARBA00009446"/>
    </source>
</evidence>
<feature type="domain" description="Topo IA-type catalytic" evidence="11">
    <location>
        <begin position="168"/>
        <end position="592"/>
    </location>
</feature>
<evidence type="ECO:0000256" key="9">
    <source>
        <dbReference type="SAM" id="MobiDB-lite"/>
    </source>
</evidence>
<dbReference type="InterPro" id="IPR034144">
    <property type="entry name" value="TOPRIM_TopoIII"/>
</dbReference>
<dbReference type="Proteomes" id="UP000192247">
    <property type="component" value="Unassembled WGS sequence"/>
</dbReference>
<dbReference type="Gene3D" id="3.40.50.140">
    <property type="match status" value="1"/>
</dbReference>
<dbReference type="InterPro" id="IPR003602">
    <property type="entry name" value="Topo_IA_DNA-bd_dom"/>
</dbReference>
<accession>A0A1V9WZ86</accession>
<dbReference type="InParanoid" id="A0A1V9WZ86"/>
<feature type="region of interest" description="Disordered" evidence="9">
    <location>
        <begin position="825"/>
        <end position="846"/>
    </location>
</feature>
<dbReference type="InterPro" id="IPR013825">
    <property type="entry name" value="Topo_IA_cen_sub2"/>
</dbReference>
<dbReference type="EC" id="5.6.2.1" evidence="3 8"/>
<dbReference type="GO" id="GO:0005634">
    <property type="term" value="C:nucleus"/>
    <property type="evidence" value="ECO:0007669"/>
    <property type="project" value="TreeGrafter"/>
</dbReference>
<dbReference type="InterPro" id="IPR023406">
    <property type="entry name" value="Topo_IA_AS"/>
</dbReference>
<dbReference type="PRINTS" id="PR00417">
    <property type="entry name" value="PRTPISMRASEI"/>
</dbReference>
<evidence type="ECO:0000256" key="7">
    <source>
        <dbReference type="ARBA" id="ARBA00056363"/>
    </source>
</evidence>
<evidence type="ECO:0000256" key="5">
    <source>
        <dbReference type="ARBA" id="ARBA00023125"/>
    </source>
</evidence>
<evidence type="ECO:0000256" key="1">
    <source>
        <dbReference type="ARBA" id="ARBA00000213"/>
    </source>
</evidence>
<dbReference type="PANTHER" id="PTHR11390">
    <property type="entry name" value="PROKARYOTIC DNA TOPOISOMERASE"/>
    <property type="match status" value="1"/>
</dbReference>
<dbReference type="InterPro" id="IPR023405">
    <property type="entry name" value="Topo_IA_core_domain"/>
</dbReference>
<evidence type="ECO:0000259" key="10">
    <source>
        <dbReference type="PROSITE" id="PS50880"/>
    </source>
</evidence>
<keyword evidence="5 8" id="KW-0238">DNA-binding</keyword>
<dbReference type="PROSITE" id="PS50880">
    <property type="entry name" value="TOPRIM"/>
    <property type="match status" value="1"/>
</dbReference>
<dbReference type="Gene3D" id="1.10.460.10">
    <property type="entry name" value="Topoisomerase I, domain 2"/>
    <property type="match status" value="1"/>
</dbReference>
<evidence type="ECO:0000313" key="13">
    <source>
        <dbReference type="Proteomes" id="UP000192247"/>
    </source>
</evidence>
<name>A0A1V9WZ86_9ACAR</name>
<dbReference type="Pfam" id="PF01131">
    <property type="entry name" value="Topoisom_bac"/>
    <property type="match status" value="1"/>
</dbReference>
<sequence>MSRNVFMVAEKPLLAQSLANILSNGSYKTRRTINNACTVHEWTGSFQNAGGARFKMTAVCGHVMTTDFPGMYNNWDKVDPAELFLAPVEKKEATPKLQMPKMLAKEANNCDTVILWLDCDKEGENICFEVLDAIQGSIKRGSLIFRAKFSSITEKDVKAAMNNLGKPNENEARSVDARQELDLRIGCAFTRFQTKYFQNKYGNLDSSLISYGPCQTPTLGFCVERHDKIQSFKPENYWVLSAQVKLPNGNLVVPEWGRNRIFDQEVAFLCLTMAKASQHAKVLSVQNSDKSKNRPLALNTVELMRAASAGLGMGPHHAMLIAEKLYTQGYISYPRTETTSYPENMDLKGTVHMLKGVNDVSTYAQQLLASGVNKARKGTDVGDHPPITPTRAANRGELDGESWRLYEYIVQHFLGSLSKDLKYRQLQAELQIGSEHFTLTTRKILDPGFTAIMSWQSVSSDSTESQFNLTPGSQLELVAIKLDERQTSPPDYLTESELIGLMDKHGIGTDASIPTHINNICLRNYVTVENGRRLKPTNLGIVLIHGYQAIDKDLCLPWMRAAVEKQLNLIATGHANFDAILRHTLTVFQLKFHYFVATMSAMDGLFECTFSPLSESGKPISRCGKCRRYMKIVNSKPTRLHCPSCDETLSLPQNGGVRIFRELKCPLDEYELLQWSGGTKCKSFIFCPYCYNHPPFRDTKKASGCNACTHPTCPHSMMSNGICVCLGCAVGVLVLDPASAPKWKIACNRCDVLVSCFEDACRVTVEEDRCEACDAQVVTVEYKSLERTRLSGALQEATGCVFCDPVLMPLVEKKIAVKPRIIRNRPSRPAGAKGKPKKKPKPKDKMAQLAAYFV</sequence>
<comment type="similarity">
    <text evidence="2 8">Belongs to the type IA topoisomerase family.</text>
</comment>
<dbReference type="Gene3D" id="2.70.20.10">
    <property type="entry name" value="Topoisomerase I, domain 3"/>
    <property type="match status" value="1"/>
</dbReference>
<dbReference type="EMBL" id="MNPL01032032">
    <property type="protein sequence ID" value="OQR66544.1"/>
    <property type="molecule type" value="Genomic_DNA"/>
</dbReference>
<dbReference type="GO" id="GO:0006310">
    <property type="term" value="P:DNA recombination"/>
    <property type="evidence" value="ECO:0007669"/>
    <property type="project" value="TreeGrafter"/>
</dbReference>
<protein>
    <recommendedName>
        <fullName evidence="3 8">DNA topoisomerase</fullName>
        <ecNumber evidence="3 8">5.6.2.1</ecNumber>
    </recommendedName>
</protein>
<comment type="catalytic activity">
    <reaction evidence="1 8">
        <text>ATP-independent breakage of single-stranded DNA, followed by passage and rejoining.</text>
        <dbReference type="EC" id="5.6.2.1"/>
    </reaction>
</comment>
<evidence type="ECO:0000256" key="8">
    <source>
        <dbReference type="RuleBase" id="RU362092"/>
    </source>
</evidence>
<dbReference type="GO" id="GO:0006265">
    <property type="term" value="P:DNA topological change"/>
    <property type="evidence" value="ECO:0007669"/>
    <property type="project" value="InterPro"/>
</dbReference>
<dbReference type="PANTHER" id="PTHR11390:SF20">
    <property type="entry name" value="DNA TOPOISOMERASE 3-BETA-1"/>
    <property type="match status" value="1"/>
</dbReference>
<dbReference type="PROSITE" id="PS52039">
    <property type="entry name" value="TOPO_IA_2"/>
    <property type="match status" value="1"/>
</dbReference>
<dbReference type="SMART" id="SM00436">
    <property type="entry name" value="TOP1Bc"/>
    <property type="match status" value="1"/>
</dbReference>
<dbReference type="InterPro" id="IPR013497">
    <property type="entry name" value="Topo_IA_cen"/>
</dbReference>
<evidence type="ECO:0000256" key="3">
    <source>
        <dbReference type="ARBA" id="ARBA00012891"/>
    </source>
</evidence>
<dbReference type="InterPro" id="IPR003601">
    <property type="entry name" value="Topo_IA_2"/>
</dbReference>
<dbReference type="InterPro" id="IPR013824">
    <property type="entry name" value="Topo_IA_cen_sub1"/>
</dbReference>
<dbReference type="STRING" id="418985.A0A1V9WZ86"/>
<keyword evidence="4 8" id="KW-0799">Topoisomerase</keyword>
<dbReference type="GO" id="GO:0006281">
    <property type="term" value="P:DNA repair"/>
    <property type="evidence" value="ECO:0007669"/>
    <property type="project" value="TreeGrafter"/>
</dbReference>
<dbReference type="SMART" id="SM00437">
    <property type="entry name" value="TOP1Ac"/>
    <property type="match status" value="1"/>
</dbReference>
<dbReference type="InterPro" id="IPR013826">
    <property type="entry name" value="Topo_IA_cen_sub3"/>
</dbReference>
<dbReference type="GO" id="GO:0003677">
    <property type="term" value="F:DNA binding"/>
    <property type="evidence" value="ECO:0007669"/>
    <property type="project" value="UniProtKB-KW"/>
</dbReference>
<dbReference type="Gene3D" id="1.10.290.10">
    <property type="entry name" value="Topoisomerase I, domain 4"/>
    <property type="match status" value="1"/>
</dbReference>
<dbReference type="InterPro" id="IPR056452">
    <property type="entry name" value="Zn_ribbon_TOP3B"/>
</dbReference>
<dbReference type="InterPro" id="IPR006171">
    <property type="entry name" value="TOPRIM_dom"/>
</dbReference>